<keyword evidence="7" id="KW-1185">Reference proteome</keyword>
<keyword evidence="2" id="KW-0859">Xylose metabolism</keyword>
<name>S2Z1W9_9CORY</name>
<evidence type="ECO:0000256" key="2">
    <source>
        <dbReference type="ARBA" id="ARBA00022629"/>
    </source>
</evidence>
<evidence type="ECO:0000256" key="1">
    <source>
        <dbReference type="ARBA" id="ARBA00009156"/>
    </source>
</evidence>
<evidence type="ECO:0000256" key="4">
    <source>
        <dbReference type="ARBA" id="ARBA00022777"/>
    </source>
</evidence>
<dbReference type="GO" id="GO:0016301">
    <property type="term" value="F:kinase activity"/>
    <property type="evidence" value="ECO:0007669"/>
    <property type="project" value="UniProtKB-KW"/>
</dbReference>
<evidence type="ECO:0000313" key="7">
    <source>
        <dbReference type="Proteomes" id="UP000014408"/>
    </source>
</evidence>
<dbReference type="eggNOG" id="COG1070">
    <property type="taxonomic scope" value="Bacteria"/>
</dbReference>
<dbReference type="InterPro" id="IPR050406">
    <property type="entry name" value="FGGY_Carb_Kinase"/>
</dbReference>
<organism evidence="6 7">
    <name type="scientific">Corynebacterium pyruviciproducens ATCC BAA-1742</name>
    <dbReference type="NCBI Taxonomy" id="1125779"/>
    <lineage>
        <taxon>Bacteria</taxon>
        <taxon>Bacillati</taxon>
        <taxon>Actinomycetota</taxon>
        <taxon>Actinomycetes</taxon>
        <taxon>Mycobacteriales</taxon>
        <taxon>Corynebacteriaceae</taxon>
        <taxon>Corynebacterium</taxon>
    </lineage>
</organism>
<protein>
    <recommendedName>
        <fullName evidence="5">Carbohydrate kinase FGGY C-terminal domain-containing protein</fullName>
    </recommendedName>
</protein>
<dbReference type="GO" id="GO:0042732">
    <property type="term" value="P:D-xylose metabolic process"/>
    <property type="evidence" value="ECO:0007669"/>
    <property type="project" value="UniProtKB-KW"/>
</dbReference>
<dbReference type="PANTHER" id="PTHR43095:SF5">
    <property type="entry name" value="XYLULOSE KINASE"/>
    <property type="match status" value="1"/>
</dbReference>
<feature type="domain" description="Carbohydrate kinase FGGY C-terminal" evidence="5">
    <location>
        <begin position="29"/>
        <end position="90"/>
    </location>
</feature>
<dbReference type="AlphaFoldDB" id="S2Z1W9"/>
<evidence type="ECO:0000256" key="3">
    <source>
        <dbReference type="ARBA" id="ARBA00022679"/>
    </source>
</evidence>
<evidence type="ECO:0000259" key="5">
    <source>
        <dbReference type="Pfam" id="PF02782"/>
    </source>
</evidence>
<evidence type="ECO:0000313" key="6">
    <source>
        <dbReference type="EMBL" id="EPD68255.1"/>
    </source>
</evidence>
<proteinExistence type="inferred from homology"/>
<comment type="caution">
    <text evidence="6">The sequence shown here is derived from an EMBL/GenBank/DDBJ whole genome shotgun (WGS) entry which is preliminary data.</text>
</comment>
<reference evidence="6 7" key="1">
    <citation type="submission" date="2013-05" db="EMBL/GenBank/DDBJ databases">
        <title>The Genome Sequence of Corynebacterium pyruviciproducens 1773O (ATCC BAA-1742).</title>
        <authorList>
            <consortium name="The Broad Institute Genomics Platform"/>
            <person name="Earl A."/>
            <person name="Ward D."/>
            <person name="Feldgarden M."/>
            <person name="Gevers D."/>
            <person name="Tong J."/>
            <person name="Walker B."/>
            <person name="Young S."/>
            <person name="Zeng Q."/>
            <person name="Gargeya S."/>
            <person name="Fitzgerald M."/>
            <person name="Haas B."/>
            <person name="Abouelleil A."/>
            <person name="Allen A.W."/>
            <person name="Alvarado L."/>
            <person name="Arachchi H.M."/>
            <person name="Berlin A.M."/>
            <person name="Chapman S.B."/>
            <person name="Gainer-Dewar J."/>
            <person name="Goldberg J."/>
            <person name="Griggs A."/>
            <person name="Gujja S."/>
            <person name="Hansen M."/>
            <person name="Howarth C."/>
            <person name="Imamovic A."/>
            <person name="Ireland A."/>
            <person name="Larimer J."/>
            <person name="McCowan C."/>
            <person name="Murphy C."/>
            <person name="Pearson M."/>
            <person name="Poon T.W."/>
            <person name="Priest M."/>
            <person name="Roberts A."/>
            <person name="Saif S."/>
            <person name="Shea T."/>
            <person name="Sisk P."/>
            <person name="Sykes S."/>
            <person name="Wortman J."/>
            <person name="Nusbaum C."/>
            <person name="Birren B."/>
        </authorList>
    </citation>
    <scope>NUCLEOTIDE SEQUENCE [LARGE SCALE GENOMIC DNA]</scope>
    <source>
        <strain evidence="6 7">ATCC BAA-1742</strain>
    </source>
</reference>
<keyword evidence="2" id="KW-0119">Carbohydrate metabolism</keyword>
<dbReference type="Gene3D" id="3.30.420.40">
    <property type="match status" value="1"/>
</dbReference>
<dbReference type="Proteomes" id="UP000014408">
    <property type="component" value="Unassembled WGS sequence"/>
</dbReference>
<dbReference type="RefSeq" id="WP_016458639.1">
    <property type="nucleotide sequence ID" value="NZ_KE150447.1"/>
</dbReference>
<dbReference type="PATRIC" id="fig|1125779.3.peg.1846"/>
<sequence>MGTGFIDTTGRYLSLPCALNGPSELALRGESGAHGVTLLPYFEEERTPNRPDATGVFRRLTTDTTREDIARATVEGILCSMQDAVVPLENTTLQ</sequence>
<comment type="similarity">
    <text evidence="1">Belongs to the FGGY kinase family.</text>
</comment>
<dbReference type="HOGENOM" id="CLU_2381332_0_0_11"/>
<dbReference type="InterPro" id="IPR018485">
    <property type="entry name" value="FGGY_C"/>
</dbReference>
<gene>
    <name evidence="6" type="ORF">HMPREF1219_01901</name>
</gene>
<dbReference type="PANTHER" id="PTHR43095">
    <property type="entry name" value="SUGAR KINASE"/>
    <property type="match status" value="1"/>
</dbReference>
<accession>S2Z1W9</accession>
<keyword evidence="3" id="KW-0808">Transferase</keyword>
<dbReference type="InterPro" id="IPR043129">
    <property type="entry name" value="ATPase_NBD"/>
</dbReference>
<dbReference type="STRING" id="1125779.HMPREF1219_01901"/>
<dbReference type="SUPFAM" id="SSF53067">
    <property type="entry name" value="Actin-like ATPase domain"/>
    <property type="match status" value="1"/>
</dbReference>
<dbReference type="Pfam" id="PF02782">
    <property type="entry name" value="FGGY_C"/>
    <property type="match status" value="1"/>
</dbReference>
<keyword evidence="4" id="KW-0418">Kinase</keyword>
<dbReference type="EMBL" id="ATBY01000016">
    <property type="protein sequence ID" value="EPD68255.1"/>
    <property type="molecule type" value="Genomic_DNA"/>
</dbReference>